<dbReference type="PANTHER" id="PTHR43820">
    <property type="entry name" value="HIGH-AFFINITY BRANCHED-CHAIN AMINO ACID TRANSPORT ATP-BINDING PROTEIN LIVF"/>
    <property type="match status" value="1"/>
</dbReference>
<dbReference type="SUPFAM" id="SSF52540">
    <property type="entry name" value="P-loop containing nucleoside triphosphate hydrolases"/>
    <property type="match status" value="1"/>
</dbReference>
<dbReference type="InterPro" id="IPR003593">
    <property type="entry name" value="AAA+_ATPase"/>
</dbReference>
<dbReference type="CDD" id="cd03224">
    <property type="entry name" value="ABC_TM1139_LivF_branched"/>
    <property type="match status" value="1"/>
</dbReference>
<comment type="similarity">
    <text evidence="1">Belongs to the ABC transporter superfamily.</text>
</comment>
<dbReference type="EMBL" id="CP038152">
    <property type="protein sequence ID" value="QBR04464.1"/>
    <property type="molecule type" value="Genomic_DNA"/>
</dbReference>
<dbReference type="OrthoDB" id="9776369at2"/>
<dbReference type="GO" id="GO:0005524">
    <property type="term" value="F:ATP binding"/>
    <property type="evidence" value="ECO:0007669"/>
    <property type="project" value="UniProtKB-KW"/>
</dbReference>
<gene>
    <name evidence="9" type="ORF">E1956_43920</name>
</gene>
<dbReference type="KEGG" id="ppai:E1956_43920"/>
<accession>A0A4P7DC00</accession>
<dbReference type="Pfam" id="PF00005">
    <property type="entry name" value="ABC_tran"/>
    <property type="match status" value="1"/>
</dbReference>
<keyword evidence="6 9" id="KW-0067">ATP-binding</keyword>
<dbReference type="GO" id="GO:0016887">
    <property type="term" value="F:ATP hydrolysis activity"/>
    <property type="evidence" value="ECO:0007669"/>
    <property type="project" value="InterPro"/>
</dbReference>
<evidence type="ECO:0000256" key="2">
    <source>
        <dbReference type="ARBA" id="ARBA00022448"/>
    </source>
</evidence>
<keyword evidence="5" id="KW-0547">Nucleotide-binding</keyword>
<name>A0A4P7DC00_9BURK</name>
<keyword evidence="4" id="KW-0997">Cell inner membrane</keyword>
<feature type="domain" description="ABC transporter" evidence="8">
    <location>
        <begin position="9"/>
        <end position="236"/>
    </location>
</feature>
<evidence type="ECO:0000256" key="7">
    <source>
        <dbReference type="ARBA" id="ARBA00022970"/>
    </source>
</evidence>
<dbReference type="InterPro" id="IPR017871">
    <property type="entry name" value="ABC_transporter-like_CS"/>
</dbReference>
<protein>
    <submittedName>
        <fullName evidence="9">ABC transporter ATP-binding protein</fullName>
    </submittedName>
</protein>
<dbReference type="SMART" id="SM00382">
    <property type="entry name" value="AAA"/>
    <property type="match status" value="1"/>
</dbReference>
<evidence type="ECO:0000313" key="10">
    <source>
        <dbReference type="Proteomes" id="UP000295727"/>
    </source>
</evidence>
<organism evidence="9 10">
    <name type="scientific">Paraburkholderia pallida</name>
    <dbReference type="NCBI Taxonomy" id="2547399"/>
    <lineage>
        <taxon>Bacteria</taxon>
        <taxon>Pseudomonadati</taxon>
        <taxon>Pseudomonadota</taxon>
        <taxon>Betaproteobacteria</taxon>
        <taxon>Burkholderiales</taxon>
        <taxon>Burkholderiaceae</taxon>
        <taxon>Paraburkholderia</taxon>
    </lineage>
</organism>
<evidence type="ECO:0000313" key="9">
    <source>
        <dbReference type="EMBL" id="QBR04464.1"/>
    </source>
</evidence>
<keyword evidence="3" id="KW-1003">Cell membrane</keyword>
<dbReference type="InterPro" id="IPR003439">
    <property type="entry name" value="ABC_transporter-like_ATP-bd"/>
</dbReference>
<dbReference type="GO" id="GO:0015807">
    <property type="term" value="P:L-amino acid transport"/>
    <property type="evidence" value="ECO:0007669"/>
    <property type="project" value="TreeGrafter"/>
</dbReference>
<dbReference type="GO" id="GO:0015658">
    <property type="term" value="F:branched-chain amino acid transmembrane transporter activity"/>
    <property type="evidence" value="ECO:0007669"/>
    <property type="project" value="TreeGrafter"/>
</dbReference>
<evidence type="ECO:0000256" key="3">
    <source>
        <dbReference type="ARBA" id="ARBA00022475"/>
    </source>
</evidence>
<dbReference type="PANTHER" id="PTHR43820:SF2">
    <property type="entry name" value="ABC TRANSPORTER ATP-BINDING PROTEIN"/>
    <property type="match status" value="1"/>
</dbReference>
<dbReference type="Gene3D" id="3.40.50.300">
    <property type="entry name" value="P-loop containing nucleotide triphosphate hydrolases"/>
    <property type="match status" value="1"/>
</dbReference>
<keyword evidence="4" id="KW-0472">Membrane</keyword>
<dbReference type="PROSITE" id="PS50893">
    <property type="entry name" value="ABC_TRANSPORTER_2"/>
    <property type="match status" value="1"/>
</dbReference>
<proteinExistence type="inferred from homology"/>
<sequence>MASTAGTLLELRGLCAGYGSARVLHDIDLSVRRGETLVVIGRNGVGKTTLIETIIGLTTHHAGEIWFDGKRVDGLPAHRRNRAGIAWVPQEREVFRSLSVEVNLSVVRRAGPWDIARVYTLFPRLKERRRHYASQLSGGEQQMLALGRALMTNPTLLLLDEPVEGLAPLIVAEMLDAIDRMRIETGMTIVMVEQKYDLALAHSERCAVIDHGSVVHSGASDELLHNPALIDRLLGVYA</sequence>
<dbReference type="Proteomes" id="UP000295727">
    <property type="component" value="Plasmid unnamed1"/>
</dbReference>
<geneLocation type="plasmid" evidence="9 10">
    <name>unnamed1</name>
</geneLocation>
<keyword evidence="7" id="KW-0029">Amino-acid transport</keyword>
<evidence type="ECO:0000256" key="5">
    <source>
        <dbReference type="ARBA" id="ARBA00022741"/>
    </source>
</evidence>
<evidence type="ECO:0000259" key="8">
    <source>
        <dbReference type="PROSITE" id="PS50893"/>
    </source>
</evidence>
<keyword evidence="9" id="KW-0614">Plasmid</keyword>
<reference evidence="9 10" key="1">
    <citation type="submission" date="2019-03" db="EMBL/GenBank/DDBJ databases">
        <title>Paraburkholderia sp. 7MH5, isolated from subtropical forest soil.</title>
        <authorList>
            <person name="Gao Z.-H."/>
            <person name="Qiu L.-H."/>
        </authorList>
    </citation>
    <scope>NUCLEOTIDE SEQUENCE [LARGE SCALE GENOMIC DNA]</scope>
    <source>
        <strain evidence="9 10">7MH5</strain>
        <plasmid evidence="9 10">unnamed1</plasmid>
    </source>
</reference>
<keyword evidence="2" id="KW-0813">Transport</keyword>
<keyword evidence="10" id="KW-1185">Reference proteome</keyword>
<dbReference type="PROSITE" id="PS00211">
    <property type="entry name" value="ABC_TRANSPORTER_1"/>
    <property type="match status" value="1"/>
</dbReference>
<dbReference type="InterPro" id="IPR027417">
    <property type="entry name" value="P-loop_NTPase"/>
</dbReference>
<dbReference type="AlphaFoldDB" id="A0A4P7DC00"/>
<dbReference type="InterPro" id="IPR052156">
    <property type="entry name" value="BCAA_Transport_ATP-bd_LivF"/>
</dbReference>
<evidence type="ECO:0000256" key="4">
    <source>
        <dbReference type="ARBA" id="ARBA00022519"/>
    </source>
</evidence>
<evidence type="ECO:0000256" key="6">
    <source>
        <dbReference type="ARBA" id="ARBA00022840"/>
    </source>
</evidence>
<evidence type="ECO:0000256" key="1">
    <source>
        <dbReference type="ARBA" id="ARBA00005417"/>
    </source>
</evidence>